<feature type="region of interest" description="Disordered" evidence="1">
    <location>
        <begin position="858"/>
        <end position="877"/>
    </location>
</feature>
<feature type="region of interest" description="Disordered" evidence="1">
    <location>
        <begin position="484"/>
        <end position="700"/>
    </location>
</feature>
<feature type="compositionally biased region" description="Polar residues" evidence="1">
    <location>
        <begin position="597"/>
        <end position="608"/>
    </location>
</feature>
<reference evidence="2 3" key="1">
    <citation type="submission" date="2019-06" db="EMBL/GenBank/DDBJ databases">
        <title>Genome Sequence of the Brown Rot Fungal Pathogen Monilinia fructicola.</title>
        <authorList>
            <person name="De Miccolis Angelini R.M."/>
            <person name="Landi L."/>
            <person name="Abate D."/>
            <person name="Pollastro S."/>
            <person name="Romanazzi G."/>
            <person name="Faretra F."/>
        </authorList>
    </citation>
    <scope>NUCLEOTIDE SEQUENCE [LARGE SCALE GENOMIC DNA]</scope>
    <source>
        <strain evidence="2 3">Mfrc123</strain>
    </source>
</reference>
<feature type="region of interest" description="Disordered" evidence="1">
    <location>
        <begin position="175"/>
        <end position="196"/>
    </location>
</feature>
<feature type="region of interest" description="Disordered" evidence="1">
    <location>
        <begin position="262"/>
        <end position="291"/>
    </location>
</feature>
<feature type="region of interest" description="Disordered" evidence="1">
    <location>
        <begin position="58"/>
        <end position="77"/>
    </location>
</feature>
<feature type="region of interest" description="Disordered" evidence="1">
    <location>
        <begin position="730"/>
        <end position="749"/>
    </location>
</feature>
<feature type="compositionally biased region" description="Basic residues" evidence="1">
    <location>
        <begin position="734"/>
        <end position="745"/>
    </location>
</feature>
<gene>
    <name evidence="2" type="ORF">EYC84_001442</name>
</gene>
<evidence type="ECO:0000313" key="2">
    <source>
        <dbReference type="EMBL" id="KAA8571441.1"/>
    </source>
</evidence>
<feature type="compositionally biased region" description="Basic and acidic residues" evidence="1">
    <location>
        <begin position="563"/>
        <end position="584"/>
    </location>
</feature>
<proteinExistence type="predicted"/>
<feature type="compositionally biased region" description="Low complexity" evidence="1">
    <location>
        <begin position="364"/>
        <end position="377"/>
    </location>
</feature>
<organism evidence="2 3">
    <name type="scientific">Monilinia fructicola</name>
    <name type="common">Brown rot fungus</name>
    <name type="synonym">Ciboria fructicola</name>
    <dbReference type="NCBI Taxonomy" id="38448"/>
    <lineage>
        <taxon>Eukaryota</taxon>
        <taxon>Fungi</taxon>
        <taxon>Dikarya</taxon>
        <taxon>Ascomycota</taxon>
        <taxon>Pezizomycotina</taxon>
        <taxon>Leotiomycetes</taxon>
        <taxon>Helotiales</taxon>
        <taxon>Sclerotiniaceae</taxon>
        <taxon>Monilinia</taxon>
    </lineage>
</organism>
<feature type="region of interest" description="Disordered" evidence="1">
    <location>
        <begin position="759"/>
        <end position="783"/>
    </location>
</feature>
<comment type="caution">
    <text evidence="2">The sequence shown here is derived from an EMBL/GenBank/DDBJ whole genome shotgun (WGS) entry which is preliminary data.</text>
</comment>
<evidence type="ECO:0000313" key="3">
    <source>
        <dbReference type="Proteomes" id="UP000322873"/>
    </source>
</evidence>
<feature type="compositionally biased region" description="Low complexity" evidence="1">
    <location>
        <begin position="58"/>
        <end position="70"/>
    </location>
</feature>
<feature type="compositionally biased region" description="Low complexity" evidence="1">
    <location>
        <begin position="645"/>
        <end position="664"/>
    </location>
</feature>
<dbReference type="VEuPathDB" id="FungiDB:MFRU_026g00530"/>
<dbReference type="AlphaFoldDB" id="A0A5M9JQC6"/>
<sequence length="1033" mass="112512">MDDDHLDSQENSSIIKLDIKQRITQAKIKAAEKRAAEIAAKQADQAVFAATPSPTPFSTSPFIESSTPSTANYASQPGFPFLRSPATNTERIQRANSLKALSKKIDGAGNFKLQELITRMILRCPGAKEVAESFFVLNDVENHVQSNNRELDDGDEDYVGRHRHEGKSISHVISTQSCTPSYSPESRETEHPTNSQTILTSDRNFQLDYVRSTQGRSEALSSSTRVTKEIVDTPTNNPTAADVSCSEISKALDNLLNGKPKSCETSNHDNHSKATPGIAMPEVNDNDTTSSSNMLQLASDISAKYLALARAFGTSNLPYDRIASLRTSAPPNNPPMDFSFEAFNSLVDSVRKNIERMQRADKTNPVSESSENSVVRENSSDLGSPIPIDATGQEWGRNPGPRDDTSPMVQETMARPVSSSSEEDEYADIVNITSSHYNCESCRKPIVLPEGFVVSLESPAPTTCLHCQTRKASGIIRRRLGVRARSDNDTEVPAKRKDGESLPGQVRYDATGLSHTPTPVPEIVSSRLEPPTYSLSELSREPRPTSSVEHLQQSTTLEQADDNLVKTHAGTDRHGGNAKNEHLGDTIVVETPARDVSASQIQNDGQSLSRKHKAKNLEDEDFYSFPIGPKRRRGRPLKNWGAAVSDASPTSSPQPSTPMTNSSSQDTSTAKKRGRPLGSKNRSNLEEFPSNIPAGERLSARKSREITQSLLTAELDSMHDITFESVSSIQTPKLSRRKKKSKFRRSQANATCGVFVPNAKAQKDSDSEYEPPQESDVRDGNGSMNIATSNSVLTSSSLDNIVSSETWAEKLGSGVIGGRDSRIPRAPNSTFTVDEQLRQSIEEQEERMKNRGISGKITNSQREGRMEREVGSFMGSTSDTISKSFIERNNSIGCSNRIGHNSNMLSGKQGQEKEGLVAHGLVSNQYQPHRQSQTSLNLMSSAESSRAISAFQVSPTISVPARSHSNPTQAFNPLTFFSRSFGPGAPNPHPLSPPLRRRCSCQASDGPLPALGSDPSIPAPHPSSPIGHRPLSS</sequence>
<dbReference type="OrthoDB" id="5422613at2759"/>
<dbReference type="Proteomes" id="UP000322873">
    <property type="component" value="Unassembled WGS sequence"/>
</dbReference>
<feature type="compositionally biased region" description="Polar residues" evidence="1">
    <location>
        <begin position="175"/>
        <end position="184"/>
    </location>
</feature>
<protein>
    <submittedName>
        <fullName evidence="2">Uncharacterized protein</fullName>
    </submittedName>
</protein>
<keyword evidence="3" id="KW-1185">Reference proteome</keyword>
<dbReference type="EMBL" id="VICG01000005">
    <property type="protein sequence ID" value="KAA8571441.1"/>
    <property type="molecule type" value="Genomic_DNA"/>
</dbReference>
<feature type="region of interest" description="Disordered" evidence="1">
    <location>
        <begin position="982"/>
        <end position="1033"/>
    </location>
</feature>
<name>A0A5M9JQC6_MONFR</name>
<feature type="compositionally biased region" description="Polar residues" evidence="1">
    <location>
        <begin position="544"/>
        <end position="558"/>
    </location>
</feature>
<evidence type="ECO:0000256" key="1">
    <source>
        <dbReference type="SAM" id="MobiDB-lite"/>
    </source>
</evidence>
<accession>A0A5M9JQC6</accession>
<feature type="region of interest" description="Disordered" evidence="1">
    <location>
        <begin position="359"/>
        <end position="408"/>
    </location>
</feature>
<feature type="compositionally biased region" description="Basic and acidic residues" evidence="1">
    <location>
        <begin position="484"/>
        <end position="500"/>
    </location>
</feature>